<dbReference type="AlphaFoldDB" id="A0A4Z2EKN6"/>
<protein>
    <submittedName>
        <fullName evidence="2">Proteasome inhibitor PI31 subunit</fullName>
    </submittedName>
</protein>
<proteinExistence type="predicted"/>
<accession>A0A4Z2EKN6</accession>
<dbReference type="Pfam" id="PF11566">
    <property type="entry name" value="PI31_Prot_N"/>
    <property type="match status" value="1"/>
</dbReference>
<sequence>MAGLEVLYTCVGGSVTCPQDAVVCFVHWEMVKSGYRCLGSGDEVT</sequence>
<name>A0A4Z2EKN6_9TELE</name>
<gene>
    <name evidence="2" type="primary">Psmf1</name>
    <name evidence="2" type="ORF">EYF80_060710</name>
</gene>
<dbReference type="Gene3D" id="3.40.1000.30">
    <property type="match status" value="1"/>
</dbReference>
<comment type="caution">
    <text evidence="2">The sequence shown here is derived from an EMBL/GenBank/DDBJ whole genome shotgun (WGS) entry which is preliminary data.</text>
</comment>
<dbReference type="Proteomes" id="UP000314294">
    <property type="component" value="Unassembled WGS sequence"/>
</dbReference>
<organism evidence="2 3">
    <name type="scientific">Liparis tanakae</name>
    <name type="common">Tanaka's snailfish</name>
    <dbReference type="NCBI Taxonomy" id="230148"/>
    <lineage>
        <taxon>Eukaryota</taxon>
        <taxon>Metazoa</taxon>
        <taxon>Chordata</taxon>
        <taxon>Craniata</taxon>
        <taxon>Vertebrata</taxon>
        <taxon>Euteleostomi</taxon>
        <taxon>Actinopterygii</taxon>
        <taxon>Neopterygii</taxon>
        <taxon>Teleostei</taxon>
        <taxon>Neoteleostei</taxon>
        <taxon>Acanthomorphata</taxon>
        <taxon>Eupercaria</taxon>
        <taxon>Perciformes</taxon>
        <taxon>Cottioidei</taxon>
        <taxon>Cottales</taxon>
        <taxon>Liparidae</taxon>
        <taxon>Liparis</taxon>
    </lineage>
</organism>
<keyword evidence="3" id="KW-1185">Reference proteome</keyword>
<evidence type="ECO:0000313" key="2">
    <source>
        <dbReference type="EMBL" id="TNN29140.1"/>
    </source>
</evidence>
<evidence type="ECO:0000313" key="3">
    <source>
        <dbReference type="Proteomes" id="UP000314294"/>
    </source>
</evidence>
<dbReference type="OrthoDB" id="68090at2759"/>
<evidence type="ECO:0000259" key="1">
    <source>
        <dbReference type="Pfam" id="PF11566"/>
    </source>
</evidence>
<reference evidence="2 3" key="1">
    <citation type="submission" date="2019-03" db="EMBL/GenBank/DDBJ databases">
        <title>First draft genome of Liparis tanakae, snailfish: a comprehensive survey of snailfish specific genes.</title>
        <authorList>
            <person name="Kim W."/>
            <person name="Song I."/>
            <person name="Jeong J.-H."/>
            <person name="Kim D."/>
            <person name="Kim S."/>
            <person name="Ryu S."/>
            <person name="Song J.Y."/>
            <person name="Lee S.K."/>
        </authorList>
    </citation>
    <scope>NUCLEOTIDE SEQUENCE [LARGE SCALE GENOMIC DNA]</scope>
    <source>
        <tissue evidence="2">Muscle</tissue>
    </source>
</reference>
<feature type="domain" description="PI31 proteasome regulator N-terminal" evidence="1">
    <location>
        <begin position="14"/>
        <end position="43"/>
    </location>
</feature>
<dbReference type="EMBL" id="SRLO01006021">
    <property type="protein sequence ID" value="TNN29140.1"/>
    <property type="molecule type" value="Genomic_DNA"/>
</dbReference>
<dbReference type="InterPro" id="IPR021625">
    <property type="entry name" value="PI31_Prot_N"/>
</dbReference>